<dbReference type="InterPro" id="IPR052364">
    <property type="entry name" value="Rubrerythrin"/>
</dbReference>
<dbReference type="RefSeq" id="WP_155321257.1">
    <property type="nucleotide sequence ID" value="NZ_AP021876.1"/>
</dbReference>
<gene>
    <name evidence="8" type="primary">rbr_1</name>
    <name evidence="8" type="ORF">DSCO28_08080</name>
</gene>
<comment type="cofactor">
    <cofactor evidence="1">
        <name>Fe(3+)</name>
        <dbReference type="ChEBI" id="CHEBI:29034"/>
    </cofactor>
</comment>
<dbReference type="SUPFAM" id="SSF47240">
    <property type="entry name" value="Ferritin-like"/>
    <property type="match status" value="1"/>
</dbReference>
<keyword evidence="5" id="KW-0408">Iron</keyword>
<reference evidence="8 9" key="1">
    <citation type="submission" date="2019-11" db="EMBL/GenBank/DDBJ databases">
        <title>Comparative genomics of hydrocarbon-degrading Desulfosarcina strains.</title>
        <authorList>
            <person name="Watanabe M."/>
            <person name="Kojima H."/>
            <person name="Fukui M."/>
        </authorList>
    </citation>
    <scope>NUCLEOTIDE SEQUENCE [LARGE SCALE GENOMIC DNA]</scope>
    <source>
        <strain evidence="8 9">28bB2T</strain>
    </source>
</reference>
<dbReference type="Pfam" id="PF02915">
    <property type="entry name" value="Rubrerythrin"/>
    <property type="match status" value="1"/>
</dbReference>
<dbReference type="InterPro" id="IPR009078">
    <property type="entry name" value="Ferritin-like_SF"/>
</dbReference>
<dbReference type="CDD" id="cd00729">
    <property type="entry name" value="rubredoxin_SM"/>
    <property type="match status" value="1"/>
</dbReference>
<keyword evidence="2" id="KW-0813">Transport</keyword>
<feature type="domain" description="Ferritin-like diiron" evidence="7">
    <location>
        <begin position="3"/>
        <end position="146"/>
    </location>
</feature>
<dbReference type="NCBIfam" id="NF045767">
    <property type="entry name" value="RuberyRbr"/>
    <property type="match status" value="1"/>
</dbReference>
<dbReference type="InterPro" id="IPR012347">
    <property type="entry name" value="Ferritin-like"/>
</dbReference>
<evidence type="ECO:0000259" key="7">
    <source>
        <dbReference type="PROSITE" id="PS50905"/>
    </source>
</evidence>
<dbReference type="Pfam" id="PF21349">
    <property type="entry name" value="RUBY_RBDX"/>
    <property type="match status" value="1"/>
</dbReference>
<evidence type="ECO:0000313" key="9">
    <source>
        <dbReference type="Proteomes" id="UP000425960"/>
    </source>
</evidence>
<dbReference type="InterPro" id="IPR024934">
    <property type="entry name" value="Rubredoxin-like_dom"/>
</dbReference>
<dbReference type="SUPFAM" id="SSF57802">
    <property type="entry name" value="Rubredoxin-like"/>
    <property type="match status" value="1"/>
</dbReference>
<evidence type="ECO:0000256" key="2">
    <source>
        <dbReference type="ARBA" id="ARBA00022448"/>
    </source>
</evidence>
<organism evidence="8 9">
    <name type="scientific">Desulfosarcina ovata subsp. sediminis</name>
    <dbReference type="NCBI Taxonomy" id="885957"/>
    <lineage>
        <taxon>Bacteria</taxon>
        <taxon>Pseudomonadati</taxon>
        <taxon>Thermodesulfobacteriota</taxon>
        <taxon>Desulfobacteria</taxon>
        <taxon>Desulfobacterales</taxon>
        <taxon>Desulfosarcinaceae</taxon>
        <taxon>Desulfosarcina</taxon>
    </lineage>
</organism>
<dbReference type="KEGG" id="dov:DSCO28_08080"/>
<accession>A0A5K7ZE02</accession>
<dbReference type="CDD" id="cd01041">
    <property type="entry name" value="Rubrerythrin"/>
    <property type="match status" value="1"/>
</dbReference>
<dbReference type="AlphaFoldDB" id="A0A5K7ZE02"/>
<feature type="domain" description="Rubredoxin-like" evidence="6">
    <location>
        <begin position="153"/>
        <end position="187"/>
    </location>
</feature>
<dbReference type="GO" id="GO:0016491">
    <property type="term" value="F:oxidoreductase activity"/>
    <property type="evidence" value="ECO:0007669"/>
    <property type="project" value="InterPro"/>
</dbReference>
<dbReference type="PROSITE" id="PS50903">
    <property type="entry name" value="RUBREDOXIN_LIKE"/>
    <property type="match status" value="1"/>
</dbReference>
<dbReference type="Gene3D" id="2.20.28.10">
    <property type="match status" value="1"/>
</dbReference>
<keyword evidence="3" id="KW-0479">Metal-binding</keyword>
<proteinExistence type="predicted"/>
<evidence type="ECO:0000313" key="8">
    <source>
        <dbReference type="EMBL" id="BBO80242.1"/>
    </source>
</evidence>
<keyword evidence="4" id="KW-0249">Electron transport</keyword>
<protein>
    <submittedName>
        <fullName evidence="8">Rubrerythrin</fullName>
    </submittedName>
</protein>
<evidence type="ECO:0000259" key="6">
    <source>
        <dbReference type="PROSITE" id="PS50903"/>
    </source>
</evidence>
<evidence type="ECO:0000256" key="4">
    <source>
        <dbReference type="ARBA" id="ARBA00022982"/>
    </source>
</evidence>
<name>A0A5K7ZE02_9BACT</name>
<evidence type="ECO:0000256" key="1">
    <source>
        <dbReference type="ARBA" id="ARBA00001965"/>
    </source>
</evidence>
<dbReference type="Gene3D" id="1.20.1260.10">
    <property type="match status" value="1"/>
</dbReference>
<dbReference type="PROSITE" id="PS50905">
    <property type="entry name" value="FERRITIN_LIKE"/>
    <property type="match status" value="1"/>
</dbReference>
<dbReference type="PANTHER" id="PTHR43865">
    <property type="entry name" value="RUBRERYTHRIN-RELATED"/>
    <property type="match status" value="1"/>
</dbReference>
<dbReference type="EMBL" id="AP021876">
    <property type="protein sequence ID" value="BBO80242.1"/>
    <property type="molecule type" value="Genomic_DNA"/>
</dbReference>
<evidence type="ECO:0000256" key="5">
    <source>
        <dbReference type="ARBA" id="ARBA00023004"/>
    </source>
</evidence>
<dbReference type="Proteomes" id="UP000425960">
    <property type="component" value="Chromosome"/>
</dbReference>
<dbReference type="GO" id="GO:0005506">
    <property type="term" value="F:iron ion binding"/>
    <property type="evidence" value="ECO:0007669"/>
    <property type="project" value="InterPro"/>
</dbReference>
<dbReference type="PANTHER" id="PTHR43865:SF1">
    <property type="entry name" value="RUBRERYTHRIN-RELATED"/>
    <property type="match status" value="1"/>
</dbReference>
<dbReference type="InterPro" id="IPR048574">
    <property type="entry name" value="RUBY_RBDX"/>
</dbReference>
<dbReference type="InterPro" id="IPR003251">
    <property type="entry name" value="Rr_diiron-bd_dom"/>
</dbReference>
<sequence length="191" mass="21775">MGKFRESQTAKNLLISYAFESQATTRYIFFSNKAKEDGFIQIANIFKEVSDQELEHALRFFKFFNGGDLEVTARFLTGVVKSTYENLIAAADLEKHVHTELYPGFAKMGREEGFNRAADFWDAISVAEVQHEKTFLALADNLETGRIFKRSKDRVWRCSNCGYIHKGAGAPEKCPACVRPIGYFEIFSEAW</sequence>
<evidence type="ECO:0000256" key="3">
    <source>
        <dbReference type="ARBA" id="ARBA00022723"/>
    </source>
</evidence>
<dbReference type="InterPro" id="IPR009040">
    <property type="entry name" value="Ferritin-like_diiron"/>
</dbReference>